<dbReference type="CDD" id="cd00102">
    <property type="entry name" value="IPT"/>
    <property type="match status" value="1"/>
</dbReference>
<dbReference type="Pfam" id="PF01833">
    <property type="entry name" value="TIG"/>
    <property type="match status" value="1"/>
</dbReference>
<dbReference type="Gene3D" id="2.60.40.10">
    <property type="entry name" value="Immunoglobulins"/>
    <property type="match status" value="2"/>
</dbReference>
<accession>A0ABQ2ADB9</accession>
<proteinExistence type="predicted"/>
<name>A0ABQ2ADB9_9BACT</name>
<evidence type="ECO:0000313" key="3">
    <source>
        <dbReference type="EMBL" id="GGH89340.1"/>
    </source>
</evidence>
<evidence type="ECO:0000313" key="4">
    <source>
        <dbReference type="Proteomes" id="UP000637774"/>
    </source>
</evidence>
<evidence type="ECO:0000259" key="2">
    <source>
        <dbReference type="Pfam" id="PF01833"/>
    </source>
</evidence>
<dbReference type="SUPFAM" id="SSF81296">
    <property type="entry name" value="E set domains"/>
    <property type="match status" value="2"/>
</dbReference>
<protein>
    <recommendedName>
        <fullName evidence="2">IPT/TIG domain-containing protein</fullName>
    </recommendedName>
</protein>
<dbReference type="InterPro" id="IPR014756">
    <property type="entry name" value="Ig_E-set"/>
</dbReference>
<feature type="compositionally biased region" description="Gly residues" evidence="1">
    <location>
        <begin position="156"/>
        <end position="165"/>
    </location>
</feature>
<dbReference type="InterPro" id="IPR013783">
    <property type="entry name" value="Ig-like_fold"/>
</dbReference>
<gene>
    <name evidence="3" type="ORF">GCM10011495_32720</name>
</gene>
<dbReference type="RefSeq" id="WP_188563172.1">
    <property type="nucleotide sequence ID" value="NZ_BMGY01000040.1"/>
</dbReference>
<sequence length="165" mass="16651">MAAQDTVWFNATRAVVVQASATTLQVTVPAGATTGKIRIQTLGGQVESTQDYTVWYPPTFLGFSPAKGKAGDVVNITGNNFAPAPRTAVTFGAGVAPVLPNPSATSLQGRVPAAAQTGPIRLQTSGGSTVSAGSFTFLPAPHHGVGARAGQHRGGGKTSRGELPG</sequence>
<evidence type="ECO:0000256" key="1">
    <source>
        <dbReference type="SAM" id="MobiDB-lite"/>
    </source>
</evidence>
<keyword evidence="4" id="KW-1185">Reference proteome</keyword>
<dbReference type="InterPro" id="IPR002909">
    <property type="entry name" value="IPT_dom"/>
</dbReference>
<feature type="region of interest" description="Disordered" evidence="1">
    <location>
        <begin position="144"/>
        <end position="165"/>
    </location>
</feature>
<dbReference type="Proteomes" id="UP000637774">
    <property type="component" value="Unassembled WGS sequence"/>
</dbReference>
<organism evidence="3 4">
    <name type="scientific">Hymenobacter frigidus</name>
    <dbReference type="NCBI Taxonomy" id="1524095"/>
    <lineage>
        <taxon>Bacteria</taxon>
        <taxon>Pseudomonadati</taxon>
        <taxon>Bacteroidota</taxon>
        <taxon>Cytophagia</taxon>
        <taxon>Cytophagales</taxon>
        <taxon>Hymenobacteraceae</taxon>
        <taxon>Hymenobacter</taxon>
    </lineage>
</organism>
<feature type="domain" description="IPT/TIG" evidence="2">
    <location>
        <begin position="58"/>
        <end position="137"/>
    </location>
</feature>
<comment type="caution">
    <text evidence="3">The sequence shown here is derived from an EMBL/GenBank/DDBJ whole genome shotgun (WGS) entry which is preliminary data.</text>
</comment>
<dbReference type="EMBL" id="BMGY01000040">
    <property type="protein sequence ID" value="GGH89340.1"/>
    <property type="molecule type" value="Genomic_DNA"/>
</dbReference>
<reference evidence="4" key="1">
    <citation type="journal article" date="2019" name="Int. J. Syst. Evol. Microbiol.">
        <title>The Global Catalogue of Microorganisms (GCM) 10K type strain sequencing project: providing services to taxonomists for standard genome sequencing and annotation.</title>
        <authorList>
            <consortium name="The Broad Institute Genomics Platform"/>
            <consortium name="The Broad Institute Genome Sequencing Center for Infectious Disease"/>
            <person name="Wu L."/>
            <person name="Ma J."/>
        </authorList>
    </citation>
    <scope>NUCLEOTIDE SEQUENCE [LARGE SCALE GENOMIC DNA]</scope>
    <source>
        <strain evidence="4">CGMCC 1.14966</strain>
    </source>
</reference>